<protein>
    <recommendedName>
        <fullName evidence="14">HPr kinase/phosphorylase</fullName>
        <shortName evidence="14">HPrK/P</shortName>
        <ecNumber evidence="14">2.7.11.-</ecNumber>
        <ecNumber evidence="14">2.7.4.-</ecNumber>
    </recommendedName>
    <alternativeName>
        <fullName evidence="14">HPr(Ser) kinase/phosphorylase</fullName>
    </alternativeName>
</protein>
<evidence type="ECO:0000256" key="9">
    <source>
        <dbReference type="ARBA" id="ARBA00022840"/>
    </source>
</evidence>
<dbReference type="STRING" id="48256.CLHUN_21270"/>
<comment type="catalytic activity">
    <reaction evidence="13 14">
        <text>[HPr protein]-O-phospho-L-serine + phosphate + H(+) = [HPr protein]-L-serine + diphosphate</text>
        <dbReference type="Rhea" id="RHEA:46604"/>
        <dbReference type="Rhea" id="RHEA-COMP:11602"/>
        <dbReference type="Rhea" id="RHEA-COMP:11603"/>
        <dbReference type="ChEBI" id="CHEBI:15378"/>
        <dbReference type="ChEBI" id="CHEBI:29999"/>
        <dbReference type="ChEBI" id="CHEBI:33019"/>
        <dbReference type="ChEBI" id="CHEBI:43474"/>
        <dbReference type="ChEBI" id="CHEBI:83421"/>
    </reaction>
</comment>
<evidence type="ECO:0000256" key="2">
    <source>
        <dbReference type="ARBA" id="ARBA00001946"/>
    </source>
</evidence>
<dbReference type="AlphaFoldDB" id="A0A1V4SK66"/>
<dbReference type="EC" id="2.7.4.-" evidence="14"/>
<dbReference type="InterPro" id="IPR011104">
    <property type="entry name" value="Hpr_kin/Pase_C"/>
</dbReference>
<accession>A0A1V4SK66</accession>
<dbReference type="GO" id="GO:0000287">
    <property type="term" value="F:magnesium ion binding"/>
    <property type="evidence" value="ECO:0007669"/>
    <property type="project" value="UniProtKB-UniRule"/>
</dbReference>
<dbReference type="PANTHER" id="PTHR30305">
    <property type="entry name" value="PROTEIN YJDM-RELATED"/>
    <property type="match status" value="1"/>
</dbReference>
<dbReference type="NCBIfam" id="TIGR00679">
    <property type="entry name" value="hpr-ser"/>
    <property type="match status" value="1"/>
</dbReference>
<dbReference type="SUPFAM" id="SSF75138">
    <property type="entry name" value="HprK N-terminal domain-like"/>
    <property type="match status" value="1"/>
</dbReference>
<evidence type="ECO:0000256" key="6">
    <source>
        <dbReference type="ARBA" id="ARBA00022723"/>
    </source>
</evidence>
<dbReference type="Gene3D" id="3.40.1390.20">
    <property type="entry name" value="HprK N-terminal domain-like"/>
    <property type="match status" value="1"/>
</dbReference>
<feature type="binding site" evidence="14">
    <location>
        <position position="203"/>
    </location>
    <ligand>
        <name>Mg(2+)</name>
        <dbReference type="ChEBI" id="CHEBI:18420"/>
    </ligand>
</feature>
<evidence type="ECO:0000256" key="5">
    <source>
        <dbReference type="ARBA" id="ARBA00022679"/>
    </source>
</evidence>
<dbReference type="InterPro" id="IPR025662">
    <property type="entry name" value="Sigma_54_int_dom_ATP-bd_1"/>
</dbReference>
<feature type="active site" evidence="14">
    <location>
        <position position="160"/>
    </location>
</feature>
<feature type="active site" evidence="14">
    <location>
        <position position="244"/>
    </location>
</feature>
<evidence type="ECO:0000256" key="1">
    <source>
        <dbReference type="ARBA" id="ARBA00001120"/>
    </source>
</evidence>
<feature type="domain" description="HPr(Ser) kinase/phosphorylase N-terminal" evidence="15">
    <location>
        <begin position="4"/>
        <end position="128"/>
    </location>
</feature>
<proteinExistence type="inferred from homology"/>
<dbReference type="InterPro" id="IPR027417">
    <property type="entry name" value="P-loop_NTPase"/>
</dbReference>
<dbReference type="InterPro" id="IPR003755">
    <property type="entry name" value="HPr(Ser)_kin/Pase"/>
</dbReference>
<dbReference type="GO" id="GO:0005524">
    <property type="term" value="F:ATP binding"/>
    <property type="evidence" value="ECO:0007669"/>
    <property type="project" value="UniProtKB-UniRule"/>
</dbReference>
<feature type="binding site" evidence="14">
    <location>
        <position position="161"/>
    </location>
    <ligand>
        <name>Mg(2+)</name>
        <dbReference type="ChEBI" id="CHEBI:18420"/>
    </ligand>
</feature>
<dbReference type="OrthoDB" id="9778803at2"/>
<keyword evidence="4 14" id="KW-0723">Serine/threonine-protein kinase</keyword>
<dbReference type="SUPFAM" id="SSF53795">
    <property type="entry name" value="PEP carboxykinase-like"/>
    <property type="match status" value="1"/>
</dbReference>
<dbReference type="PANTHER" id="PTHR30305:SF1">
    <property type="entry name" value="HPR KINASE_PHOSPHORYLASE"/>
    <property type="match status" value="1"/>
</dbReference>
<evidence type="ECO:0000256" key="11">
    <source>
        <dbReference type="ARBA" id="ARBA00023268"/>
    </source>
</evidence>
<evidence type="ECO:0000313" key="17">
    <source>
        <dbReference type="EMBL" id="OPX43886.1"/>
    </source>
</evidence>
<dbReference type="InterPro" id="IPR011126">
    <property type="entry name" value="Hpr_kin/Pase_Hpr_N"/>
</dbReference>
<keyword evidence="12 14" id="KW-0119">Carbohydrate metabolism</keyword>
<dbReference type="GO" id="GO:0004712">
    <property type="term" value="F:protein serine/threonine/tyrosine kinase activity"/>
    <property type="evidence" value="ECO:0007669"/>
    <property type="project" value="UniProtKB-UniRule"/>
</dbReference>
<keyword evidence="10 14" id="KW-0460">Magnesium</keyword>
<dbReference type="RefSeq" id="WP_080064566.1">
    <property type="nucleotide sequence ID" value="NZ_MZGX01000013.1"/>
</dbReference>
<dbReference type="Pfam" id="PF07475">
    <property type="entry name" value="Hpr_kinase_C"/>
    <property type="match status" value="1"/>
</dbReference>
<evidence type="ECO:0000259" key="16">
    <source>
        <dbReference type="Pfam" id="PF07475"/>
    </source>
</evidence>
<comment type="miscellaneous">
    <text evidence="14">Both phosphorylation and phosphorolysis are carried out by the same active site and suggest a common mechanism for both reactions.</text>
</comment>
<dbReference type="Proteomes" id="UP000191554">
    <property type="component" value="Unassembled WGS sequence"/>
</dbReference>
<feature type="active site" description="Proton acceptor; for phosphorylation activity. Proton donor; for dephosphorylation activity" evidence="14">
    <location>
        <position position="178"/>
    </location>
</feature>
<dbReference type="EMBL" id="MZGX01000013">
    <property type="protein sequence ID" value="OPX43886.1"/>
    <property type="molecule type" value="Genomic_DNA"/>
</dbReference>
<comment type="domain">
    <text evidence="14">The Walker A ATP-binding motif also binds Pi and PPi.</text>
</comment>
<feature type="region of interest" description="Important for the catalytic mechanism of both phosphorylation and dephosphorylation" evidence="14">
    <location>
        <begin position="202"/>
        <end position="211"/>
    </location>
</feature>
<dbReference type="GO" id="GO:0000155">
    <property type="term" value="F:phosphorelay sensor kinase activity"/>
    <property type="evidence" value="ECO:0007669"/>
    <property type="project" value="InterPro"/>
</dbReference>
<evidence type="ECO:0000256" key="13">
    <source>
        <dbReference type="ARBA" id="ARBA00047657"/>
    </source>
</evidence>
<dbReference type="InterPro" id="IPR028979">
    <property type="entry name" value="Ser_kin/Pase_Hpr-like_N_sf"/>
</dbReference>
<evidence type="ECO:0000256" key="14">
    <source>
        <dbReference type="HAMAP-Rule" id="MF_01249"/>
    </source>
</evidence>
<dbReference type="EC" id="2.7.11.-" evidence="14"/>
<evidence type="ECO:0000256" key="4">
    <source>
        <dbReference type="ARBA" id="ARBA00022527"/>
    </source>
</evidence>
<dbReference type="Gene3D" id="3.40.50.300">
    <property type="entry name" value="P-loop containing nucleotide triphosphate hydrolases"/>
    <property type="match status" value="1"/>
</dbReference>
<dbReference type="Pfam" id="PF02603">
    <property type="entry name" value="Hpr_kinase_N"/>
    <property type="match status" value="1"/>
</dbReference>
<evidence type="ECO:0000256" key="8">
    <source>
        <dbReference type="ARBA" id="ARBA00022777"/>
    </source>
</evidence>
<evidence type="ECO:0000256" key="7">
    <source>
        <dbReference type="ARBA" id="ARBA00022741"/>
    </source>
</evidence>
<dbReference type="GO" id="GO:0006109">
    <property type="term" value="P:regulation of carbohydrate metabolic process"/>
    <property type="evidence" value="ECO:0007669"/>
    <property type="project" value="UniProtKB-UniRule"/>
</dbReference>
<keyword evidence="11 14" id="KW-0511">Multifunctional enzyme</keyword>
<comment type="cofactor">
    <cofactor evidence="2 14">
        <name>Mg(2+)</name>
        <dbReference type="ChEBI" id="CHEBI:18420"/>
    </cofactor>
</comment>
<dbReference type="HAMAP" id="MF_01249">
    <property type="entry name" value="HPr_kinase"/>
    <property type="match status" value="1"/>
</dbReference>
<comment type="function">
    <text evidence="14">Catalyzes the ATP- as well as the pyrophosphate-dependent phosphorylation of a specific serine residue in HPr, a phosphocarrier protein of the phosphoenolpyruvate-dependent sugar phosphotransferase system (PTS). HprK/P also catalyzes the pyrophosphate-producing, inorganic phosphate-dependent dephosphorylation (phosphorolysis) of seryl-phosphorylated HPr (P-Ser-HPr). The two antagonistic activities of HprK/P are regulated by several intracellular metabolites, which change their concentration in response to the absence or presence of rapidly metabolisable carbon sources (glucose, fructose, etc.) in the growth medium. Therefore, by controlling the phosphorylation state of HPr, HPrK/P is a sensor enzyme that plays a major role in the regulation of carbon metabolism and sugar transport: it mediates carbon catabolite repression (CCR), and regulates PTS-catalyzed carbohydrate uptake and inducer exclusion.</text>
</comment>
<evidence type="ECO:0000259" key="15">
    <source>
        <dbReference type="Pfam" id="PF02603"/>
    </source>
</evidence>
<comment type="subunit">
    <text evidence="14">Homohexamer.</text>
</comment>
<keyword evidence="7 14" id="KW-0547">Nucleotide-binding</keyword>
<keyword evidence="5 14" id="KW-0808">Transferase</keyword>
<evidence type="ECO:0000256" key="3">
    <source>
        <dbReference type="ARBA" id="ARBA00006883"/>
    </source>
</evidence>
<sequence>MFSVTIKEIMEEFQLEELTGCKDYENIEISSADVNRPGLQLAGYMEYFGTDRMQIIGKGETAYLMQLREEDRYRRLDNFFKCGFPCMVVARGLGVFPEMIDVGRKYNIPVLRTDDVTSRFMSGVIRYLNLQLAPRTSTHGVLVEVYGEGILILGESGVGKSEIALELVKRGHRLVADDNVEIRKVSDKTLVGTAPDIIRHFIEIRGIGILDVKNLYGVGSVKMTENINLVIKFEHWNDKKVYDRLGLEEEFTEVLGITVPCLTIPVSPGRNLAVIVEVAAMNNRQKKMGYNAAKVLSERVLGNINKSTEYKDTGFKD</sequence>
<keyword evidence="9 14" id="KW-0067">ATP-binding</keyword>
<dbReference type="FunFam" id="3.40.50.300:FF:000174">
    <property type="entry name" value="HPr kinase/phosphorylase"/>
    <property type="match status" value="1"/>
</dbReference>
<keyword evidence="18" id="KW-1185">Reference proteome</keyword>
<feature type="region of interest" description="Important for the catalytic mechanism of dephosphorylation" evidence="14">
    <location>
        <begin position="265"/>
        <end position="270"/>
    </location>
</feature>
<dbReference type="PROSITE" id="PS00675">
    <property type="entry name" value="SIGMA54_INTERACT_1"/>
    <property type="match status" value="1"/>
</dbReference>
<dbReference type="CDD" id="cd01918">
    <property type="entry name" value="HprK_C"/>
    <property type="match status" value="1"/>
</dbReference>
<reference evidence="17 18" key="1">
    <citation type="submission" date="2017-03" db="EMBL/GenBank/DDBJ databases">
        <title>Genome sequence of Clostridium hungatei DSM 14427.</title>
        <authorList>
            <person name="Poehlein A."/>
            <person name="Daniel R."/>
        </authorList>
    </citation>
    <scope>NUCLEOTIDE SEQUENCE [LARGE SCALE GENOMIC DNA]</scope>
    <source>
        <strain evidence="17 18">DSM 14427</strain>
    </source>
</reference>
<keyword evidence="6 14" id="KW-0479">Metal-binding</keyword>
<feature type="domain" description="HPr kinase/phosphorylase C-terminal" evidence="16">
    <location>
        <begin position="131"/>
        <end position="299"/>
    </location>
</feature>
<evidence type="ECO:0000256" key="10">
    <source>
        <dbReference type="ARBA" id="ARBA00022842"/>
    </source>
</evidence>
<feature type="active site" evidence="14">
    <location>
        <position position="139"/>
    </location>
</feature>
<evidence type="ECO:0000313" key="18">
    <source>
        <dbReference type="Proteomes" id="UP000191554"/>
    </source>
</evidence>
<organism evidence="17 18">
    <name type="scientific">Ruminiclostridium hungatei</name>
    <name type="common">Clostridium hungatei</name>
    <dbReference type="NCBI Taxonomy" id="48256"/>
    <lineage>
        <taxon>Bacteria</taxon>
        <taxon>Bacillati</taxon>
        <taxon>Bacillota</taxon>
        <taxon>Clostridia</taxon>
        <taxon>Eubacteriales</taxon>
        <taxon>Oscillospiraceae</taxon>
        <taxon>Ruminiclostridium</taxon>
    </lineage>
</organism>
<comment type="caution">
    <text evidence="17">The sequence shown here is derived from an EMBL/GenBank/DDBJ whole genome shotgun (WGS) entry which is preliminary data.</text>
</comment>
<dbReference type="GO" id="GO:0004674">
    <property type="term" value="F:protein serine/threonine kinase activity"/>
    <property type="evidence" value="ECO:0007669"/>
    <property type="project" value="UniProtKB-KW"/>
</dbReference>
<feature type="binding site" evidence="14">
    <location>
        <begin position="154"/>
        <end position="161"/>
    </location>
    <ligand>
        <name>ATP</name>
        <dbReference type="ChEBI" id="CHEBI:30616"/>
    </ligand>
</feature>
<name>A0A1V4SK66_RUMHU</name>
<keyword evidence="8 14" id="KW-0418">Kinase</keyword>
<gene>
    <name evidence="14 17" type="primary">hprK</name>
    <name evidence="17" type="ORF">CLHUN_21270</name>
</gene>
<evidence type="ECO:0000256" key="12">
    <source>
        <dbReference type="ARBA" id="ARBA00023277"/>
    </source>
</evidence>
<comment type="similarity">
    <text evidence="3 14">Belongs to the HPrK/P family.</text>
</comment>
<comment type="catalytic activity">
    <reaction evidence="1 14">
        <text>[HPr protein]-L-serine + ATP = [HPr protein]-O-phospho-L-serine + ADP + H(+)</text>
        <dbReference type="Rhea" id="RHEA:46600"/>
        <dbReference type="Rhea" id="RHEA-COMP:11602"/>
        <dbReference type="Rhea" id="RHEA-COMP:11603"/>
        <dbReference type="ChEBI" id="CHEBI:15378"/>
        <dbReference type="ChEBI" id="CHEBI:29999"/>
        <dbReference type="ChEBI" id="CHEBI:30616"/>
        <dbReference type="ChEBI" id="CHEBI:83421"/>
        <dbReference type="ChEBI" id="CHEBI:456216"/>
    </reaction>
</comment>